<evidence type="ECO:0000256" key="5">
    <source>
        <dbReference type="RuleBase" id="RU368122"/>
    </source>
</evidence>
<dbReference type="OrthoDB" id="4849160at2759"/>
<feature type="domain" description="Auxiliary Activity family 9 catalytic" evidence="7">
    <location>
        <begin position="18"/>
        <end position="217"/>
    </location>
</feature>
<comment type="catalytic activity">
    <reaction evidence="5">
        <text>[(1-&gt;4)-beta-D-glucosyl]n+m + reduced acceptor + O2 = 4-dehydro-beta-D-glucosyl-[(1-&gt;4)-beta-D-glucosyl]n-1 + [(1-&gt;4)-beta-D-glucosyl]m + acceptor + H2O.</text>
        <dbReference type="EC" id="1.14.99.56"/>
    </reaction>
</comment>
<organism evidence="8 9">
    <name type="scientific">Setomelanomma holmii</name>
    <dbReference type="NCBI Taxonomy" id="210430"/>
    <lineage>
        <taxon>Eukaryota</taxon>
        <taxon>Fungi</taxon>
        <taxon>Dikarya</taxon>
        <taxon>Ascomycota</taxon>
        <taxon>Pezizomycotina</taxon>
        <taxon>Dothideomycetes</taxon>
        <taxon>Pleosporomycetidae</taxon>
        <taxon>Pleosporales</taxon>
        <taxon>Pleosporineae</taxon>
        <taxon>Phaeosphaeriaceae</taxon>
        <taxon>Setomelanomma</taxon>
    </lineage>
</organism>
<evidence type="ECO:0000259" key="7">
    <source>
        <dbReference type="Pfam" id="PF03443"/>
    </source>
</evidence>
<evidence type="ECO:0000313" key="9">
    <source>
        <dbReference type="Proteomes" id="UP000799777"/>
    </source>
</evidence>
<keyword evidence="9" id="KW-1185">Reference proteome</keyword>
<feature type="chain" id="PRO_5040317648" description="AA9 family lytic polysaccharide monooxygenase" evidence="6">
    <location>
        <begin position="18"/>
        <end position="342"/>
    </location>
</feature>
<dbReference type="GO" id="GO:0005576">
    <property type="term" value="C:extracellular region"/>
    <property type="evidence" value="ECO:0007669"/>
    <property type="project" value="UniProtKB-SubCell"/>
</dbReference>
<gene>
    <name evidence="8" type="ORF">EK21DRAFT_83878</name>
</gene>
<dbReference type="PANTHER" id="PTHR33353:SF1">
    <property type="entry name" value="ENDO-BETA-1,4-GLUCANASE D"/>
    <property type="match status" value="1"/>
</dbReference>
<comment type="cofactor">
    <cofactor evidence="1">
        <name>Cu(2+)</name>
        <dbReference type="ChEBI" id="CHEBI:29036"/>
    </cofactor>
</comment>
<dbReference type="PANTHER" id="PTHR33353">
    <property type="entry name" value="PUTATIVE (AFU_ORTHOLOGUE AFUA_1G12560)-RELATED"/>
    <property type="match status" value="1"/>
</dbReference>
<comment type="subcellular location">
    <subcellularLocation>
        <location evidence="2 5">Secreted</location>
    </subcellularLocation>
</comment>
<dbReference type="CDD" id="cd21175">
    <property type="entry name" value="LPMO_AA9"/>
    <property type="match status" value="1"/>
</dbReference>
<comment type="function">
    <text evidence="5">Lytic polysaccharide monooxygenase (LMPO) that depolymerizes crystalline and amorphous polysaccharides via the oxidation of scissile alpha- or beta-(1-4)-glycosidic bonds, yielding C1 and/or C4 oxidation products. Catalysis by LPMOs requires the reduction of the active-site copper from Cu(II) to Cu(I) by a reducing agent and H(2)O(2) or O(2) as a cosubstrate.</text>
</comment>
<dbReference type="GO" id="GO:0030245">
    <property type="term" value="P:cellulose catabolic process"/>
    <property type="evidence" value="ECO:0007669"/>
    <property type="project" value="UniProtKB-UniRule"/>
</dbReference>
<keyword evidence="6" id="KW-0732">Signal</keyword>
<dbReference type="EC" id="1.14.99.56" evidence="5"/>
<keyword evidence="5" id="KW-0624">Polysaccharide degradation</keyword>
<keyword evidence="5" id="KW-0119">Carbohydrate metabolism</keyword>
<evidence type="ECO:0000256" key="3">
    <source>
        <dbReference type="ARBA" id="ARBA00022525"/>
    </source>
</evidence>
<evidence type="ECO:0000256" key="4">
    <source>
        <dbReference type="ARBA" id="ARBA00023157"/>
    </source>
</evidence>
<keyword evidence="5" id="KW-0136">Cellulose degradation</keyword>
<accession>A0A9P4HKY8</accession>
<feature type="signal peptide" evidence="6">
    <location>
        <begin position="1"/>
        <end position="17"/>
    </location>
</feature>
<dbReference type="Proteomes" id="UP000799777">
    <property type="component" value="Unassembled WGS sequence"/>
</dbReference>
<keyword evidence="3 5" id="KW-0964">Secreted</keyword>
<dbReference type="InterPro" id="IPR005103">
    <property type="entry name" value="AA9_LPMO"/>
</dbReference>
<comment type="caution">
    <text evidence="8">The sequence shown here is derived from an EMBL/GenBank/DDBJ whole genome shotgun (WGS) entry which is preliminary data.</text>
</comment>
<sequence>MFSKALLTTTLLTAVSAHQNWHQLWINEVTPGYQVGIRMPPSNSPVTDVTSTDMACNVPSTNGQAVSTVDAAAGDSIKVQWDSSSHPGPITHFLLPVDDAATATGAGAGWFKIDELDYVDGKWANEIMQAANMTHEFKLPTGLASGQYLLRSEMLALHGAQTIGGAQFYIGCAQLKISSSSTAGTCGPTISIPGTYKADDADIYIPNVYNGFDPTNYTAPGGPVASCGGSGSGSGSTPTTTKPAASSAAASSAVASAVPSASASAVVEATPIPTPSAIAVETPIASSAPIASATPVASAAPTPSSGSDAGSLPAKFTLNTFIAWLEAKTGSASKARRHARAF</sequence>
<dbReference type="GO" id="GO:0030248">
    <property type="term" value="F:cellulose binding"/>
    <property type="evidence" value="ECO:0007669"/>
    <property type="project" value="UniProtKB-UniRule"/>
</dbReference>
<evidence type="ECO:0000256" key="2">
    <source>
        <dbReference type="ARBA" id="ARBA00004613"/>
    </source>
</evidence>
<dbReference type="EMBL" id="ML978155">
    <property type="protein sequence ID" value="KAF2036169.1"/>
    <property type="molecule type" value="Genomic_DNA"/>
</dbReference>
<name>A0A9P4HKY8_9PLEO</name>
<keyword evidence="4 5" id="KW-1015">Disulfide bond</keyword>
<dbReference type="AlphaFoldDB" id="A0A9P4HKY8"/>
<comment type="domain">
    <text evidence="5">Has a modular structure: an endo-beta-1,4-glucanase catalytic module at the N-terminus, a linker rich in serines and threonines, and a C-terminal carbohydrate-binding module (CBM).</text>
</comment>
<dbReference type="Pfam" id="PF03443">
    <property type="entry name" value="AA9"/>
    <property type="match status" value="1"/>
</dbReference>
<dbReference type="GO" id="GO:0008810">
    <property type="term" value="F:cellulase activity"/>
    <property type="evidence" value="ECO:0007669"/>
    <property type="project" value="UniProtKB-UniRule"/>
</dbReference>
<evidence type="ECO:0000256" key="1">
    <source>
        <dbReference type="ARBA" id="ARBA00001973"/>
    </source>
</evidence>
<protein>
    <recommendedName>
        <fullName evidence="5">AA9 family lytic polysaccharide monooxygenase</fullName>
        <ecNumber evidence="5">1.14.99.56</ecNumber>
    </recommendedName>
    <alternativeName>
        <fullName evidence="5">Endo-beta-1,4-glucanase</fullName>
    </alternativeName>
    <alternativeName>
        <fullName evidence="5">Glycosyl hydrolase 61 family protein</fullName>
    </alternativeName>
</protein>
<proteinExistence type="predicted"/>
<dbReference type="Gene3D" id="2.70.50.70">
    <property type="match status" value="1"/>
</dbReference>
<reference evidence="8" key="1">
    <citation type="journal article" date="2020" name="Stud. Mycol.">
        <title>101 Dothideomycetes genomes: a test case for predicting lifestyles and emergence of pathogens.</title>
        <authorList>
            <person name="Haridas S."/>
            <person name="Albert R."/>
            <person name="Binder M."/>
            <person name="Bloem J."/>
            <person name="Labutti K."/>
            <person name="Salamov A."/>
            <person name="Andreopoulos B."/>
            <person name="Baker S."/>
            <person name="Barry K."/>
            <person name="Bills G."/>
            <person name="Bluhm B."/>
            <person name="Cannon C."/>
            <person name="Castanera R."/>
            <person name="Culley D."/>
            <person name="Daum C."/>
            <person name="Ezra D."/>
            <person name="Gonzalez J."/>
            <person name="Henrissat B."/>
            <person name="Kuo A."/>
            <person name="Liang C."/>
            <person name="Lipzen A."/>
            <person name="Lutzoni F."/>
            <person name="Magnuson J."/>
            <person name="Mondo S."/>
            <person name="Nolan M."/>
            <person name="Ohm R."/>
            <person name="Pangilinan J."/>
            <person name="Park H.-J."/>
            <person name="Ramirez L."/>
            <person name="Alfaro M."/>
            <person name="Sun H."/>
            <person name="Tritt A."/>
            <person name="Yoshinaga Y."/>
            <person name="Zwiers L.-H."/>
            <person name="Turgeon B."/>
            <person name="Goodwin S."/>
            <person name="Spatafora J."/>
            <person name="Crous P."/>
            <person name="Grigoriev I."/>
        </authorList>
    </citation>
    <scope>NUCLEOTIDE SEQUENCE</scope>
    <source>
        <strain evidence="8">CBS 110217</strain>
    </source>
</reference>
<evidence type="ECO:0000256" key="6">
    <source>
        <dbReference type="SAM" id="SignalP"/>
    </source>
</evidence>
<evidence type="ECO:0000313" key="8">
    <source>
        <dbReference type="EMBL" id="KAF2036169.1"/>
    </source>
</evidence>
<dbReference type="InterPro" id="IPR049892">
    <property type="entry name" value="AA9"/>
</dbReference>